<feature type="transmembrane region" description="Helical" evidence="6">
    <location>
        <begin position="198"/>
        <end position="219"/>
    </location>
</feature>
<feature type="transmembrane region" description="Helical" evidence="6">
    <location>
        <begin position="119"/>
        <end position="144"/>
    </location>
</feature>
<feature type="transmembrane region" description="Helical" evidence="6">
    <location>
        <begin position="421"/>
        <end position="444"/>
    </location>
</feature>
<feature type="transmembrane region" description="Helical" evidence="6">
    <location>
        <begin position="396"/>
        <end position="415"/>
    </location>
</feature>
<dbReference type="InterPro" id="IPR052983">
    <property type="entry name" value="MFS_Riboflavin_Transporter"/>
</dbReference>
<dbReference type="PANTHER" id="PTHR43385">
    <property type="entry name" value="RIBOFLAVIN TRANSPORTER RIBJ"/>
    <property type="match status" value="1"/>
</dbReference>
<dbReference type="Pfam" id="PF07690">
    <property type="entry name" value="MFS_1"/>
    <property type="match status" value="1"/>
</dbReference>
<proteinExistence type="predicted"/>
<evidence type="ECO:0000256" key="2">
    <source>
        <dbReference type="ARBA" id="ARBA00022448"/>
    </source>
</evidence>
<evidence type="ECO:0000256" key="1">
    <source>
        <dbReference type="ARBA" id="ARBA00004141"/>
    </source>
</evidence>
<sequence>MSNTCDPMAKLLTRLRSRTRISLVIFGAVMIHLTIGTYHTFGNMLPYMASYMNNFTDKSVKIEHLIWIPTFQGCFPFAMIIGGFLARRFGPRIAAGIGCYTMCASVFLSGWAIQHSYYAFLLTYGLMFGLGQGIAYVVAVSCVINWAPKMVGLGSGIVAAGFGISSSIFAPIQNYKSSQCRPNNILNFFPKYRSRVPGIFTTLSIVFFIMQCIGLIFICDPPTEFARRFLVHDCTSLIDMAWLSKRRSHWLASNGPPLLSSGWAQAKLGLTRVEQFGRYQYSKLSADDSDEQKNIVPDKLTDLEHSLKEEGNLTNSFPTPPNESADSDELEIEKQGLPISFNPYQMLQSSTFTFGETFIDDDFFLAMAFSLGSIANAIARVGWGLLTDRTSFQTSLCMATSLATVLLLTMPLTALAGRYVYLLWLILMFVCLAATHALFITAIVRCFGSQHKIINYGFLILSTSLSGIVLAIGSEYFLHSIGYNWAFILTACFPFIAFLLTSAIRITPQGHLIVSK</sequence>
<organism evidence="7 8">
    <name type="scientific">Meloidogyne floridensis</name>
    <dbReference type="NCBI Taxonomy" id="298350"/>
    <lineage>
        <taxon>Eukaryota</taxon>
        <taxon>Metazoa</taxon>
        <taxon>Ecdysozoa</taxon>
        <taxon>Nematoda</taxon>
        <taxon>Chromadorea</taxon>
        <taxon>Rhabditida</taxon>
        <taxon>Tylenchina</taxon>
        <taxon>Tylenchomorpha</taxon>
        <taxon>Tylenchoidea</taxon>
        <taxon>Meloidogynidae</taxon>
        <taxon>Meloidogyninae</taxon>
        <taxon>Meloidogyne</taxon>
    </lineage>
</organism>
<evidence type="ECO:0000256" key="4">
    <source>
        <dbReference type="ARBA" id="ARBA00022989"/>
    </source>
</evidence>
<dbReference type="AlphaFoldDB" id="A0A915P856"/>
<dbReference type="GO" id="GO:0022857">
    <property type="term" value="F:transmembrane transporter activity"/>
    <property type="evidence" value="ECO:0007669"/>
    <property type="project" value="InterPro"/>
</dbReference>
<feature type="transmembrane region" description="Helical" evidence="6">
    <location>
        <begin position="93"/>
        <end position="113"/>
    </location>
</feature>
<accession>A0A915P856</accession>
<protein>
    <submittedName>
        <fullName evidence="8">Major facilitator superfamily (MFS) profile domain-containing protein</fullName>
    </submittedName>
</protein>
<dbReference type="InterPro" id="IPR036259">
    <property type="entry name" value="MFS_trans_sf"/>
</dbReference>
<feature type="transmembrane region" description="Helical" evidence="6">
    <location>
        <begin position="485"/>
        <end position="506"/>
    </location>
</feature>
<feature type="transmembrane region" description="Helical" evidence="6">
    <location>
        <begin position="21"/>
        <end position="45"/>
    </location>
</feature>
<keyword evidence="3 6" id="KW-0812">Transmembrane</keyword>
<evidence type="ECO:0000256" key="5">
    <source>
        <dbReference type="ARBA" id="ARBA00023136"/>
    </source>
</evidence>
<comment type="subcellular location">
    <subcellularLocation>
        <location evidence="1">Membrane</location>
        <topology evidence="1">Multi-pass membrane protein</topology>
    </subcellularLocation>
</comment>
<evidence type="ECO:0000256" key="6">
    <source>
        <dbReference type="SAM" id="Phobius"/>
    </source>
</evidence>
<evidence type="ECO:0000313" key="8">
    <source>
        <dbReference type="WBParaSite" id="scf7180000424406.g13003"/>
    </source>
</evidence>
<dbReference type="Gene3D" id="1.20.1250.20">
    <property type="entry name" value="MFS general substrate transporter like domains"/>
    <property type="match status" value="2"/>
</dbReference>
<dbReference type="Proteomes" id="UP000887560">
    <property type="component" value="Unplaced"/>
</dbReference>
<keyword evidence="2" id="KW-0813">Transport</keyword>
<keyword evidence="5 6" id="KW-0472">Membrane</keyword>
<dbReference type="PANTHER" id="PTHR43385:SF1">
    <property type="entry name" value="RIBOFLAVIN TRANSPORTER RIBJ"/>
    <property type="match status" value="1"/>
</dbReference>
<feature type="transmembrane region" description="Helical" evidence="6">
    <location>
        <begin position="65"/>
        <end position="86"/>
    </location>
</feature>
<dbReference type="WBParaSite" id="scf7180000424406.g13003">
    <property type="protein sequence ID" value="scf7180000424406.g13003"/>
    <property type="gene ID" value="scf7180000424406.g13003"/>
</dbReference>
<feature type="transmembrane region" description="Helical" evidence="6">
    <location>
        <begin position="151"/>
        <end position="172"/>
    </location>
</feature>
<evidence type="ECO:0000256" key="3">
    <source>
        <dbReference type="ARBA" id="ARBA00022692"/>
    </source>
</evidence>
<dbReference type="GO" id="GO:0016020">
    <property type="term" value="C:membrane"/>
    <property type="evidence" value="ECO:0007669"/>
    <property type="project" value="UniProtKB-SubCell"/>
</dbReference>
<keyword evidence="7" id="KW-1185">Reference proteome</keyword>
<reference evidence="8" key="1">
    <citation type="submission" date="2022-11" db="UniProtKB">
        <authorList>
            <consortium name="WormBaseParasite"/>
        </authorList>
    </citation>
    <scope>IDENTIFICATION</scope>
</reference>
<name>A0A915P856_9BILA</name>
<dbReference type="InterPro" id="IPR011701">
    <property type="entry name" value="MFS"/>
</dbReference>
<dbReference type="SUPFAM" id="SSF103473">
    <property type="entry name" value="MFS general substrate transporter"/>
    <property type="match status" value="1"/>
</dbReference>
<evidence type="ECO:0000313" key="7">
    <source>
        <dbReference type="Proteomes" id="UP000887560"/>
    </source>
</evidence>
<keyword evidence="4 6" id="KW-1133">Transmembrane helix</keyword>
<feature type="transmembrane region" description="Helical" evidence="6">
    <location>
        <begin position="456"/>
        <end position="479"/>
    </location>
</feature>